<accession>A0AA86T9L3</accession>
<feature type="signal peptide" evidence="1">
    <location>
        <begin position="1"/>
        <end position="22"/>
    </location>
</feature>
<dbReference type="AlphaFoldDB" id="A0AA86T9L3"/>
<dbReference type="EMBL" id="OX365700">
    <property type="protein sequence ID" value="CAI4030383.1"/>
    <property type="molecule type" value="Genomic_DNA"/>
</dbReference>
<dbReference type="RefSeq" id="WP_289267373.1">
    <property type="nucleotide sequence ID" value="NZ_OX365700.1"/>
</dbReference>
<gene>
    <name evidence="2" type="ORF">DNFV4_00811</name>
</gene>
<dbReference type="KEGG" id="nti:DNFV4_00811"/>
<protein>
    <recommendedName>
        <fullName evidence="4">Lipoprotein</fullName>
    </recommendedName>
</protein>
<name>A0AA86T9L3_9BACT</name>
<proteinExistence type="predicted"/>
<keyword evidence="1" id="KW-0732">Signal</keyword>
<reference evidence="2" key="1">
    <citation type="submission" date="2022-10" db="EMBL/GenBank/DDBJ databases">
        <authorList>
            <person name="Koch H."/>
        </authorList>
    </citation>
    <scope>NUCLEOTIDE SEQUENCE</scope>
    <source>
        <strain evidence="2">DNF</strain>
    </source>
</reference>
<evidence type="ECO:0000313" key="3">
    <source>
        <dbReference type="Proteomes" id="UP001179121"/>
    </source>
</evidence>
<evidence type="ECO:0000313" key="2">
    <source>
        <dbReference type="EMBL" id="CAI4030383.1"/>
    </source>
</evidence>
<keyword evidence="3" id="KW-1185">Reference proteome</keyword>
<evidence type="ECO:0000256" key="1">
    <source>
        <dbReference type="SAM" id="SignalP"/>
    </source>
</evidence>
<evidence type="ECO:0008006" key="4">
    <source>
        <dbReference type="Google" id="ProtNLM"/>
    </source>
</evidence>
<dbReference type="Proteomes" id="UP001179121">
    <property type="component" value="Chromosome"/>
</dbReference>
<dbReference type="PROSITE" id="PS51257">
    <property type="entry name" value="PROKAR_LIPOPROTEIN"/>
    <property type="match status" value="1"/>
</dbReference>
<sequence length="180" mass="19291">MTKSARMMLAGLMAVGTATGTAACGSHHGRPPHAGMPYGASAMGPAGHTSLEKGKQEVGALIDKTIQDPAKAKHVKDLAQEIMSEVTASTEQSRAGHQQLYTLNARYDATPEEFTKILDDINNHRMQHAARILKLRFEMKDTLTEQEWKALTDALNGYRGQYHHGKGAAQGAGSGSSSGY</sequence>
<organism evidence="2 3">
    <name type="scientific">Nitrospira tepida</name>
    <dbReference type="NCBI Taxonomy" id="2973512"/>
    <lineage>
        <taxon>Bacteria</taxon>
        <taxon>Pseudomonadati</taxon>
        <taxon>Nitrospirota</taxon>
        <taxon>Nitrospiria</taxon>
        <taxon>Nitrospirales</taxon>
        <taxon>Nitrospiraceae</taxon>
        <taxon>Nitrospira</taxon>
    </lineage>
</organism>
<feature type="chain" id="PRO_5041697192" description="Lipoprotein" evidence="1">
    <location>
        <begin position="23"/>
        <end position="180"/>
    </location>
</feature>